<evidence type="ECO:0000256" key="1">
    <source>
        <dbReference type="SAM" id="MobiDB-lite"/>
    </source>
</evidence>
<gene>
    <name evidence="2" type="ORF">SAMN04489841_3861</name>
</gene>
<dbReference type="EMBL" id="FOFD01000005">
    <property type="protein sequence ID" value="SER43168.1"/>
    <property type="molecule type" value="Genomic_DNA"/>
</dbReference>
<dbReference type="AlphaFoldDB" id="A0A1H9P4Q5"/>
<evidence type="ECO:0000313" key="2">
    <source>
        <dbReference type="EMBL" id="SER43168.1"/>
    </source>
</evidence>
<feature type="region of interest" description="Disordered" evidence="1">
    <location>
        <begin position="68"/>
        <end position="88"/>
    </location>
</feature>
<accession>A0A1H9P4Q5</accession>
<organism evidence="2 3">
    <name type="scientific">Natrinema salaciae</name>
    <dbReference type="NCBI Taxonomy" id="1186196"/>
    <lineage>
        <taxon>Archaea</taxon>
        <taxon>Methanobacteriati</taxon>
        <taxon>Methanobacteriota</taxon>
        <taxon>Stenosarchaea group</taxon>
        <taxon>Halobacteria</taxon>
        <taxon>Halobacteriales</taxon>
        <taxon>Natrialbaceae</taxon>
        <taxon>Natrinema</taxon>
    </lineage>
</organism>
<reference evidence="3" key="1">
    <citation type="submission" date="2016-10" db="EMBL/GenBank/DDBJ databases">
        <authorList>
            <person name="Varghese N."/>
            <person name="Submissions S."/>
        </authorList>
    </citation>
    <scope>NUCLEOTIDE SEQUENCE [LARGE SCALE GENOMIC DNA]</scope>
    <source>
        <strain evidence="3">DSM 25055</strain>
    </source>
</reference>
<evidence type="ECO:0000313" key="3">
    <source>
        <dbReference type="Proteomes" id="UP000199114"/>
    </source>
</evidence>
<feature type="region of interest" description="Disordered" evidence="1">
    <location>
        <begin position="1"/>
        <end position="54"/>
    </location>
</feature>
<dbReference type="Proteomes" id="UP000199114">
    <property type="component" value="Unassembled WGS sequence"/>
</dbReference>
<feature type="compositionally biased region" description="Basic and acidic residues" evidence="1">
    <location>
        <begin position="1"/>
        <end position="17"/>
    </location>
</feature>
<sequence length="88" mass="9639">MACNETRREKATRRAFETDSNPPVGGRWPAIRTSSGGKNRNGGGGQRRKGLDDGVECEIGAKEPYPAFPESDRLFDRRESVTISNGGR</sequence>
<feature type="compositionally biased region" description="Basic and acidic residues" evidence="1">
    <location>
        <begin position="70"/>
        <end position="80"/>
    </location>
</feature>
<protein>
    <submittedName>
        <fullName evidence="2">Uncharacterized protein</fullName>
    </submittedName>
</protein>
<proteinExistence type="predicted"/>
<keyword evidence="3" id="KW-1185">Reference proteome</keyword>
<dbReference type="STRING" id="1186196.SAMN04489841_3861"/>
<name>A0A1H9P4Q5_9EURY</name>